<dbReference type="InterPro" id="IPR001245">
    <property type="entry name" value="Ser-Thr/Tyr_kinase_cat_dom"/>
</dbReference>
<sequence length="461" mass="51542">MLRLELNAAPVAFPWSSLKPIANTVKEFYLERNRHLRILGPSINDTTFEFTNLRTLTIFKNSPEACPSSVVLQTLNKTSLDFCFTDNDNNCSDCSTLDLLSWMATKASELASPELHAYMKHLTVSLDQLEMSAEQLGKGCHGTVVKALAGGLKQRRGLVNVAVKTFDAVFNERVSAKLFVDEATAMFHAGDHPSIVNLLAVVYLKRAPALVLELCEQGSLLAVLQTQRQLKSQNMSDEDTFMSVADGSLTVDAQSVSDATLPSRSRDETILTVKDLTSFAYQIARGMEYLASRKIIHRDLAARNVLVTNGKIAKISDFGLARKGDNVYVMESNVGLPIRWMPPEALLTKSFNQSSDVWSFGVVMWKIFSLGETPYASLAVLNGHIRSFVAWLGEGHRLEKPPAAPISLYEVMHNCWFTNPNARMSFMEIRRTLDQIISYDVLQDYLEFDQEYQELTSNSYQ</sequence>
<name>A0A1D1VHB9_RAMVA</name>
<dbReference type="InterPro" id="IPR020635">
    <property type="entry name" value="Tyr_kinase_cat_dom"/>
</dbReference>
<keyword evidence="8" id="KW-0829">Tyrosine-protein kinase</keyword>
<dbReference type="GO" id="GO:0048468">
    <property type="term" value="P:cell development"/>
    <property type="evidence" value="ECO:0007669"/>
    <property type="project" value="UniProtKB-ARBA"/>
</dbReference>
<dbReference type="GO" id="GO:0012505">
    <property type="term" value="C:endomembrane system"/>
    <property type="evidence" value="ECO:0007669"/>
    <property type="project" value="UniProtKB-SubCell"/>
</dbReference>
<keyword evidence="5" id="KW-0418">Kinase</keyword>
<evidence type="ECO:0000256" key="2">
    <source>
        <dbReference type="ARBA" id="ARBA00004308"/>
    </source>
</evidence>
<evidence type="ECO:0000256" key="3">
    <source>
        <dbReference type="ARBA" id="ARBA00022679"/>
    </source>
</evidence>
<reference evidence="12 13" key="1">
    <citation type="journal article" date="2016" name="Nat. Commun.">
        <title>Extremotolerant tardigrade genome and improved radiotolerance of human cultured cells by tardigrade-unique protein.</title>
        <authorList>
            <person name="Hashimoto T."/>
            <person name="Horikawa D.D."/>
            <person name="Saito Y."/>
            <person name="Kuwahara H."/>
            <person name="Kozuka-Hata H."/>
            <person name="Shin-I T."/>
            <person name="Minakuchi Y."/>
            <person name="Ohishi K."/>
            <person name="Motoyama A."/>
            <person name="Aizu T."/>
            <person name="Enomoto A."/>
            <person name="Kondo K."/>
            <person name="Tanaka S."/>
            <person name="Hara Y."/>
            <person name="Koshikawa S."/>
            <person name="Sagara H."/>
            <person name="Miura T."/>
            <person name="Yokobori S."/>
            <person name="Miyagawa K."/>
            <person name="Suzuki Y."/>
            <person name="Kubo T."/>
            <person name="Oyama M."/>
            <person name="Kohara Y."/>
            <person name="Fujiyama A."/>
            <person name="Arakawa K."/>
            <person name="Katayama T."/>
            <person name="Toyoda A."/>
            <person name="Kunieda T."/>
        </authorList>
    </citation>
    <scope>NUCLEOTIDE SEQUENCE [LARGE SCALE GENOMIC DNA]</scope>
    <source>
        <strain evidence="12 13">YOKOZUNA-1</strain>
    </source>
</reference>
<evidence type="ECO:0000256" key="6">
    <source>
        <dbReference type="ARBA" id="ARBA00022840"/>
    </source>
</evidence>
<keyword evidence="6 10" id="KW-0067">ATP-binding</keyword>
<evidence type="ECO:0000313" key="12">
    <source>
        <dbReference type="EMBL" id="GAV00311.1"/>
    </source>
</evidence>
<dbReference type="GO" id="GO:0005886">
    <property type="term" value="C:plasma membrane"/>
    <property type="evidence" value="ECO:0007669"/>
    <property type="project" value="TreeGrafter"/>
</dbReference>
<dbReference type="PANTHER" id="PTHR24416:SF600">
    <property type="entry name" value="PDGF- AND VEGF-RECEPTOR RELATED, ISOFORM J"/>
    <property type="match status" value="1"/>
</dbReference>
<organism evidence="12 13">
    <name type="scientific">Ramazzottius varieornatus</name>
    <name type="common">Water bear</name>
    <name type="synonym">Tardigrade</name>
    <dbReference type="NCBI Taxonomy" id="947166"/>
    <lineage>
        <taxon>Eukaryota</taxon>
        <taxon>Metazoa</taxon>
        <taxon>Ecdysozoa</taxon>
        <taxon>Tardigrada</taxon>
        <taxon>Eutardigrada</taxon>
        <taxon>Parachela</taxon>
        <taxon>Hypsibioidea</taxon>
        <taxon>Ramazzottiidae</taxon>
        <taxon>Ramazzottius</taxon>
    </lineage>
</organism>
<dbReference type="AlphaFoldDB" id="A0A1D1VHB9"/>
<dbReference type="PROSITE" id="PS00107">
    <property type="entry name" value="PROTEIN_KINASE_ATP"/>
    <property type="match status" value="1"/>
</dbReference>
<feature type="domain" description="Protein kinase" evidence="11">
    <location>
        <begin position="130"/>
        <end position="437"/>
    </location>
</feature>
<evidence type="ECO:0000256" key="1">
    <source>
        <dbReference type="ARBA" id="ARBA00004167"/>
    </source>
</evidence>
<dbReference type="InterPro" id="IPR050122">
    <property type="entry name" value="RTK"/>
</dbReference>
<evidence type="ECO:0000256" key="8">
    <source>
        <dbReference type="ARBA" id="ARBA00023137"/>
    </source>
</evidence>
<proteinExistence type="predicted"/>
<protein>
    <recommendedName>
        <fullName evidence="11">Protein kinase domain-containing protein</fullName>
    </recommendedName>
</protein>
<dbReference type="GO" id="GO:0007169">
    <property type="term" value="P:cell surface receptor protein tyrosine kinase signaling pathway"/>
    <property type="evidence" value="ECO:0007669"/>
    <property type="project" value="TreeGrafter"/>
</dbReference>
<dbReference type="GO" id="GO:0043235">
    <property type="term" value="C:receptor complex"/>
    <property type="evidence" value="ECO:0007669"/>
    <property type="project" value="TreeGrafter"/>
</dbReference>
<dbReference type="PROSITE" id="PS00109">
    <property type="entry name" value="PROTEIN_KINASE_TYR"/>
    <property type="match status" value="1"/>
</dbReference>
<dbReference type="Pfam" id="PF07714">
    <property type="entry name" value="PK_Tyr_Ser-Thr"/>
    <property type="match status" value="1"/>
</dbReference>
<dbReference type="InterPro" id="IPR000719">
    <property type="entry name" value="Prot_kinase_dom"/>
</dbReference>
<dbReference type="InterPro" id="IPR008266">
    <property type="entry name" value="Tyr_kinase_AS"/>
</dbReference>
<dbReference type="Gene3D" id="1.10.510.10">
    <property type="entry name" value="Transferase(Phosphotransferase) domain 1"/>
    <property type="match status" value="1"/>
</dbReference>
<dbReference type="Gene3D" id="3.30.200.20">
    <property type="entry name" value="Phosphorylase Kinase, domain 1"/>
    <property type="match status" value="1"/>
</dbReference>
<dbReference type="InterPro" id="IPR011009">
    <property type="entry name" value="Kinase-like_dom_sf"/>
</dbReference>
<dbReference type="CDD" id="cd00192">
    <property type="entry name" value="PTKc"/>
    <property type="match status" value="1"/>
</dbReference>
<dbReference type="FunFam" id="1.10.510.10:FF:001512">
    <property type="entry name" value="Receptor tyrosine-protein kinase erbB-2"/>
    <property type="match status" value="1"/>
</dbReference>
<dbReference type="PANTHER" id="PTHR24416">
    <property type="entry name" value="TYROSINE-PROTEIN KINASE RECEPTOR"/>
    <property type="match status" value="1"/>
</dbReference>
<comment type="catalytic activity">
    <reaction evidence="9">
        <text>L-tyrosyl-[protein] + ATP = O-phospho-L-tyrosyl-[protein] + ADP + H(+)</text>
        <dbReference type="Rhea" id="RHEA:10596"/>
        <dbReference type="Rhea" id="RHEA-COMP:10136"/>
        <dbReference type="Rhea" id="RHEA-COMP:20101"/>
        <dbReference type="ChEBI" id="CHEBI:15378"/>
        <dbReference type="ChEBI" id="CHEBI:30616"/>
        <dbReference type="ChEBI" id="CHEBI:46858"/>
        <dbReference type="ChEBI" id="CHEBI:61978"/>
        <dbReference type="ChEBI" id="CHEBI:456216"/>
        <dbReference type="EC" id="2.7.10.1"/>
    </reaction>
</comment>
<dbReference type="STRING" id="947166.A0A1D1VHB9"/>
<dbReference type="OrthoDB" id="3256376at2759"/>
<comment type="caution">
    <text evidence="12">The sequence shown here is derived from an EMBL/GenBank/DDBJ whole genome shotgun (WGS) entry which is preliminary data.</text>
</comment>
<evidence type="ECO:0000256" key="10">
    <source>
        <dbReference type="PROSITE-ProRule" id="PRU10141"/>
    </source>
</evidence>
<dbReference type="GO" id="GO:0051130">
    <property type="term" value="P:positive regulation of cellular component organization"/>
    <property type="evidence" value="ECO:0007669"/>
    <property type="project" value="UniProtKB-ARBA"/>
</dbReference>
<gene>
    <name evidence="12" type="primary">RvY_11179-1</name>
    <name evidence="12" type="synonym">RvY_11179.1</name>
    <name evidence="12" type="ORF">RvY_11179</name>
</gene>
<feature type="binding site" evidence="10">
    <location>
        <position position="164"/>
    </location>
    <ligand>
        <name>ATP</name>
        <dbReference type="ChEBI" id="CHEBI:30616"/>
    </ligand>
</feature>
<dbReference type="PROSITE" id="PS50011">
    <property type="entry name" value="PROTEIN_KINASE_DOM"/>
    <property type="match status" value="1"/>
</dbReference>
<evidence type="ECO:0000256" key="4">
    <source>
        <dbReference type="ARBA" id="ARBA00022741"/>
    </source>
</evidence>
<dbReference type="EMBL" id="BDGG01000006">
    <property type="protein sequence ID" value="GAV00311.1"/>
    <property type="molecule type" value="Genomic_DNA"/>
</dbReference>
<dbReference type="Proteomes" id="UP000186922">
    <property type="component" value="Unassembled WGS sequence"/>
</dbReference>
<dbReference type="SUPFAM" id="SSF56112">
    <property type="entry name" value="Protein kinase-like (PK-like)"/>
    <property type="match status" value="1"/>
</dbReference>
<dbReference type="GO" id="GO:0004714">
    <property type="term" value="F:transmembrane receptor protein tyrosine kinase activity"/>
    <property type="evidence" value="ECO:0007669"/>
    <property type="project" value="UniProtKB-EC"/>
</dbReference>
<evidence type="ECO:0000256" key="9">
    <source>
        <dbReference type="ARBA" id="ARBA00051243"/>
    </source>
</evidence>
<keyword evidence="7" id="KW-0472">Membrane</keyword>
<evidence type="ECO:0000259" key="11">
    <source>
        <dbReference type="PROSITE" id="PS50011"/>
    </source>
</evidence>
<dbReference type="GO" id="GO:0005524">
    <property type="term" value="F:ATP binding"/>
    <property type="evidence" value="ECO:0007669"/>
    <property type="project" value="UniProtKB-UniRule"/>
</dbReference>
<evidence type="ECO:0000256" key="5">
    <source>
        <dbReference type="ARBA" id="ARBA00022777"/>
    </source>
</evidence>
<accession>A0A1D1VHB9</accession>
<dbReference type="InterPro" id="IPR017441">
    <property type="entry name" value="Protein_kinase_ATP_BS"/>
</dbReference>
<dbReference type="GO" id="GO:0050793">
    <property type="term" value="P:regulation of developmental process"/>
    <property type="evidence" value="ECO:0007669"/>
    <property type="project" value="UniProtKB-ARBA"/>
</dbReference>
<keyword evidence="13" id="KW-1185">Reference proteome</keyword>
<keyword evidence="3" id="KW-0808">Transferase</keyword>
<evidence type="ECO:0000313" key="13">
    <source>
        <dbReference type="Proteomes" id="UP000186922"/>
    </source>
</evidence>
<dbReference type="GO" id="GO:0030182">
    <property type="term" value="P:neuron differentiation"/>
    <property type="evidence" value="ECO:0007669"/>
    <property type="project" value="UniProtKB-ARBA"/>
</dbReference>
<comment type="subcellular location">
    <subcellularLocation>
        <location evidence="2">Endomembrane system</location>
    </subcellularLocation>
    <subcellularLocation>
        <location evidence="1">Membrane</location>
        <topology evidence="1">Single-pass membrane protein</topology>
    </subcellularLocation>
</comment>
<dbReference type="PRINTS" id="PR00109">
    <property type="entry name" value="TYRKINASE"/>
</dbReference>
<dbReference type="SMART" id="SM00219">
    <property type="entry name" value="TyrKc"/>
    <property type="match status" value="1"/>
</dbReference>
<keyword evidence="4 10" id="KW-0547">Nucleotide-binding</keyword>
<evidence type="ECO:0000256" key="7">
    <source>
        <dbReference type="ARBA" id="ARBA00023136"/>
    </source>
</evidence>